<dbReference type="InterPro" id="IPR017853">
    <property type="entry name" value="GH"/>
</dbReference>
<evidence type="ECO:0000256" key="4">
    <source>
        <dbReference type="ARBA" id="ARBA00022801"/>
    </source>
</evidence>
<dbReference type="InterPro" id="IPR023232">
    <property type="entry name" value="Glyco_hydro_2_AS"/>
</dbReference>
<dbReference type="InterPro" id="IPR013783">
    <property type="entry name" value="Ig-like_fold"/>
</dbReference>
<dbReference type="EC" id="3.2.1.23" evidence="3 7"/>
<evidence type="ECO:0000256" key="6">
    <source>
        <dbReference type="ARBA" id="ARBA00032230"/>
    </source>
</evidence>
<dbReference type="SMART" id="SM01038">
    <property type="entry name" value="Bgal_small_N"/>
    <property type="match status" value="1"/>
</dbReference>
<dbReference type="InterPro" id="IPR036156">
    <property type="entry name" value="Beta-gal/glucu_dom_sf"/>
</dbReference>
<dbReference type="InterPro" id="IPR050347">
    <property type="entry name" value="Bact_Beta-galactosidase"/>
</dbReference>
<dbReference type="InterPro" id="IPR008979">
    <property type="entry name" value="Galactose-bd-like_sf"/>
</dbReference>
<dbReference type="RefSeq" id="WP_207353908.1">
    <property type="nucleotide sequence ID" value="NZ_CP071503.1"/>
</dbReference>
<dbReference type="SUPFAM" id="SSF74650">
    <property type="entry name" value="Galactose mutarotase-like"/>
    <property type="match status" value="1"/>
</dbReference>
<dbReference type="PROSITE" id="PS00719">
    <property type="entry name" value="GLYCOSYL_HYDROL_F2_1"/>
    <property type="match status" value="1"/>
</dbReference>
<comment type="catalytic activity">
    <reaction evidence="1 7">
        <text>Hydrolysis of terminal non-reducing beta-D-galactose residues in beta-D-galactosides.</text>
        <dbReference type="EC" id="3.2.1.23"/>
    </reaction>
</comment>
<dbReference type="SUPFAM" id="SSF49785">
    <property type="entry name" value="Galactose-binding domain-like"/>
    <property type="match status" value="1"/>
</dbReference>
<evidence type="ECO:0000256" key="3">
    <source>
        <dbReference type="ARBA" id="ARBA00012756"/>
    </source>
</evidence>
<dbReference type="InterPro" id="IPR004199">
    <property type="entry name" value="B-gal_small/dom_5"/>
</dbReference>
<evidence type="ECO:0000256" key="7">
    <source>
        <dbReference type="RuleBase" id="RU361154"/>
    </source>
</evidence>
<keyword evidence="4 7" id="KW-0378">Hydrolase</keyword>
<dbReference type="PANTHER" id="PTHR46323">
    <property type="entry name" value="BETA-GALACTOSIDASE"/>
    <property type="match status" value="1"/>
</dbReference>
<dbReference type="Gene3D" id="2.60.120.260">
    <property type="entry name" value="Galactose-binding domain-like"/>
    <property type="match status" value="1"/>
</dbReference>
<evidence type="ECO:0000256" key="2">
    <source>
        <dbReference type="ARBA" id="ARBA00007401"/>
    </source>
</evidence>
<dbReference type="Proteomes" id="UP000662770">
    <property type="component" value="Chromosome"/>
</dbReference>
<dbReference type="Pfam" id="PF16353">
    <property type="entry name" value="LacZ_4"/>
    <property type="match status" value="1"/>
</dbReference>
<dbReference type="InterPro" id="IPR014718">
    <property type="entry name" value="GH-type_carb-bd"/>
</dbReference>
<dbReference type="SUPFAM" id="SSF49303">
    <property type="entry name" value="beta-Galactosidase/glucuronidase domain"/>
    <property type="match status" value="2"/>
</dbReference>
<dbReference type="Pfam" id="PF02837">
    <property type="entry name" value="Glyco_hydro_2_N"/>
    <property type="match status" value="1"/>
</dbReference>
<dbReference type="InterPro" id="IPR032312">
    <property type="entry name" value="LacZ_4"/>
</dbReference>
<name>A0ABX7QMJ9_9GAMM</name>
<dbReference type="Gene3D" id="3.20.20.80">
    <property type="entry name" value="Glycosidases"/>
    <property type="match status" value="1"/>
</dbReference>
<sequence length="1053" mass="120252">MNQAIALPEKAEIADRPEWEDLSVFQVNTLPPHATFMRYDSPQKLVNDDYKTSPYFQSLNGTWKFKWAKNPFTYTDNFYNTDFNDGEWDNIPVPSNWQMHGYDYPIYTNIDYPFEVNPPFVPKEDNPTGHYRQAFYVDKAWQGKRVVLHFGAVKSAFYLWINGHQVGYSEGSKTPVEFDISQYLTAGKNVLAAKVIRFSDGSYLEDQDFWRLSGIERDVYLYATPQVFVSDFFAKTTLSDDYKDGVLGLEIEANNSKPAPQSLTLTTEILDQNGKLVSSQQRSVMIAAGQKLTVKQSFNVANVKTWSAESPNLYQLRIKTDYQDGQPSDFIGTEIGFRRIELEDEQVLVNGQPILFKGVNRHEHDERTGHVVSRESMLLDVQLMKQNNINAVRTSHYPNDPYFYHLADKYGLYIIDEANIETHGFTFEPDKTPANKPEFHDVHMNRIKRMVERDKNHPSIIFWSMGNEAGDGPNFKDAYHWTKFRDNSRLAFYEKAENPRSGFSEYHTDAVGWMYASMEEIKRDFLGKDPFRPFIWAEYAHAMGNSTGNLKELWDLVRSERQMQGGFIWDWVDQGLIKRDKEGNEFWAYGGDFEPSHVHNDANFCLNGLVNPDRTPHPGLFEVKKIYQDVHFSQVSDGEFEVFNEQFFTSLKELSVNWTLLKDGVVIKEGKLNLDVAPQEKHRFSLPNNIGKLDAGAEYFINFYVRTKSASLAVPKGHLIAVEQLPLSANDNMQSNLLSDDHSSVDLQVVDMGGVLEILAKDARLSFDEQGFLTSYQLNGQQLLSAPLKLNFWRAPTDNDFGNQLPIRAKSWRLATDNQVGKGVKIVRQSKKAVELAQLIELKEVNSTASVQYVIASTGVLSVNVQFKFRGDDSLSELPRIGLKFQMPSSYQAVKYYGRGPFENYPDRKSASLVGLYHGEVNDLEFDYIRPQENGYRSDIRWLKLVDNAGTGFTVKGNHNFGFSARNYPESELDPGDKKAQRHIHDVKSHDLVEVNVDYLQSGLGGDTSWGAKPLPQYQIPPANYSFGFSLVPSSDEHDDAASYQKIGNYNYH</sequence>
<dbReference type="InterPro" id="IPR023230">
    <property type="entry name" value="Glyco_hydro_2_CS"/>
</dbReference>
<dbReference type="PROSITE" id="PS00608">
    <property type="entry name" value="GLYCOSYL_HYDROL_F2_2"/>
    <property type="match status" value="1"/>
</dbReference>
<dbReference type="PANTHER" id="PTHR46323:SF2">
    <property type="entry name" value="BETA-GALACTOSIDASE"/>
    <property type="match status" value="1"/>
</dbReference>
<organism evidence="9 10">
    <name type="scientific">Shewanella avicenniae</name>
    <dbReference type="NCBI Taxonomy" id="2814294"/>
    <lineage>
        <taxon>Bacteria</taxon>
        <taxon>Pseudomonadati</taxon>
        <taxon>Pseudomonadota</taxon>
        <taxon>Gammaproteobacteria</taxon>
        <taxon>Alteromonadales</taxon>
        <taxon>Shewanellaceae</taxon>
        <taxon>Shewanella</taxon>
    </lineage>
</organism>
<comment type="similarity">
    <text evidence="2 7">Belongs to the glycosyl hydrolase 2 family.</text>
</comment>
<dbReference type="Gene3D" id="2.60.40.10">
    <property type="entry name" value="Immunoglobulins"/>
    <property type="match status" value="2"/>
</dbReference>
<keyword evidence="10" id="KW-1185">Reference proteome</keyword>
<protein>
    <recommendedName>
        <fullName evidence="3 7">Beta-galactosidase</fullName>
        <ecNumber evidence="3 7">3.2.1.23</ecNumber>
    </recommendedName>
    <alternativeName>
        <fullName evidence="6 7">Lactase</fullName>
    </alternativeName>
</protein>
<dbReference type="PRINTS" id="PR00132">
    <property type="entry name" value="GLHYDRLASE2"/>
</dbReference>
<dbReference type="InterPro" id="IPR006101">
    <property type="entry name" value="Glyco_hydro_2"/>
</dbReference>
<dbReference type="InterPro" id="IPR006102">
    <property type="entry name" value="Ig-like_GH2"/>
</dbReference>
<gene>
    <name evidence="9" type="ORF">JYB87_13020</name>
</gene>
<evidence type="ECO:0000313" key="9">
    <source>
        <dbReference type="EMBL" id="QSX32667.1"/>
    </source>
</evidence>
<dbReference type="InterPro" id="IPR006104">
    <property type="entry name" value="Glyco_hydro_2_N"/>
</dbReference>
<dbReference type="Pfam" id="PF02929">
    <property type="entry name" value="Bgal_small_N"/>
    <property type="match status" value="1"/>
</dbReference>
<proteinExistence type="inferred from homology"/>
<dbReference type="Gene3D" id="2.70.98.10">
    <property type="match status" value="1"/>
</dbReference>
<dbReference type="SUPFAM" id="SSF51445">
    <property type="entry name" value="(Trans)glycosidases"/>
    <property type="match status" value="1"/>
</dbReference>
<dbReference type="EMBL" id="CP071503">
    <property type="protein sequence ID" value="QSX32667.1"/>
    <property type="molecule type" value="Genomic_DNA"/>
</dbReference>
<evidence type="ECO:0000256" key="5">
    <source>
        <dbReference type="ARBA" id="ARBA00023295"/>
    </source>
</evidence>
<feature type="domain" description="Beta galactosidase small chain/" evidence="8">
    <location>
        <begin position="757"/>
        <end position="1032"/>
    </location>
</feature>
<dbReference type="Pfam" id="PF00703">
    <property type="entry name" value="Glyco_hydro_2"/>
    <property type="match status" value="1"/>
</dbReference>
<keyword evidence="5 7" id="KW-0326">Glycosidase</keyword>
<evidence type="ECO:0000256" key="1">
    <source>
        <dbReference type="ARBA" id="ARBA00001412"/>
    </source>
</evidence>
<accession>A0ABX7QMJ9</accession>
<evidence type="ECO:0000259" key="8">
    <source>
        <dbReference type="SMART" id="SM01038"/>
    </source>
</evidence>
<dbReference type="Pfam" id="PF02836">
    <property type="entry name" value="Glyco_hydro_2_C"/>
    <property type="match status" value="1"/>
</dbReference>
<dbReference type="InterPro" id="IPR011013">
    <property type="entry name" value="Gal_mutarotase_sf_dom"/>
</dbReference>
<dbReference type="InterPro" id="IPR006103">
    <property type="entry name" value="Glyco_hydro_2_cat"/>
</dbReference>
<reference evidence="9 10" key="1">
    <citation type="submission" date="2021-03" db="EMBL/GenBank/DDBJ databases">
        <title>Novel species identification of genus Shewanella.</title>
        <authorList>
            <person name="Liu G."/>
            <person name="Zhang Q."/>
        </authorList>
    </citation>
    <scope>NUCLEOTIDE SEQUENCE [LARGE SCALE GENOMIC DNA]</scope>
    <source>
        <strain evidence="9 10">FJAT-51800</strain>
    </source>
</reference>
<evidence type="ECO:0000313" key="10">
    <source>
        <dbReference type="Proteomes" id="UP000662770"/>
    </source>
</evidence>